<feature type="region of interest" description="Disordered" evidence="2">
    <location>
        <begin position="1669"/>
        <end position="1688"/>
    </location>
</feature>
<dbReference type="SMART" id="SM00913">
    <property type="entry name" value="IBN_N"/>
    <property type="match status" value="1"/>
</dbReference>
<dbReference type="GO" id="GO:0031267">
    <property type="term" value="F:small GTPase binding"/>
    <property type="evidence" value="ECO:0007669"/>
    <property type="project" value="InterPro"/>
</dbReference>
<dbReference type="GO" id="GO:0005737">
    <property type="term" value="C:cytoplasm"/>
    <property type="evidence" value="ECO:0007669"/>
    <property type="project" value="TreeGrafter"/>
</dbReference>
<comment type="caution">
    <text evidence="4">The sequence shown here is derived from an EMBL/GenBank/DDBJ whole genome shotgun (WGS) entry which is preliminary data.</text>
</comment>
<protein>
    <recommendedName>
        <fullName evidence="3">Importin N-terminal domain-containing protein</fullName>
    </recommendedName>
</protein>
<organism evidence="4 5">
    <name type="scientific">Xylaria multiplex</name>
    <dbReference type="NCBI Taxonomy" id="323545"/>
    <lineage>
        <taxon>Eukaryota</taxon>
        <taxon>Fungi</taxon>
        <taxon>Dikarya</taxon>
        <taxon>Ascomycota</taxon>
        <taxon>Pezizomycotina</taxon>
        <taxon>Sordariomycetes</taxon>
        <taxon>Xylariomycetidae</taxon>
        <taxon>Xylariales</taxon>
        <taxon>Xylariaceae</taxon>
        <taxon>Xylaria</taxon>
    </lineage>
</organism>
<dbReference type="GO" id="GO:0005634">
    <property type="term" value="C:nucleus"/>
    <property type="evidence" value="ECO:0007669"/>
    <property type="project" value="TreeGrafter"/>
</dbReference>
<dbReference type="SUPFAM" id="SSF48371">
    <property type="entry name" value="ARM repeat"/>
    <property type="match status" value="2"/>
</dbReference>
<name>A0A7C8N9Z4_9PEZI</name>
<dbReference type="Gene3D" id="1.25.10.10">
    <property type="entry name" value="Leucine-rich Repeat Variant"/>
    <property type="match status" value="2"/>
</dbReference>
<dbReference type="OrthoDB" id="2215036at2759"/>
<proteinExistence type="inferred from homology"/>
<dbReference type="InterPro" id="IPR015943">
    <property type="entry name" value="WD40/YVTN_repeat-like_dom_sf"/>
</dbReference>
<dbReference type="GO" id="GO:0042565">
    <property type="term" value="C:RNA nuclear export complex"/>
    <property type="evidence" value="ECO:0007669"/>
    <property type="project" value="TreeGrafter"/>
</dbReference>
<dbReference type="PANTHER" id="PTHR11223">
    <property type="entry name" value="EXPORTIN 1/5"/>
    <property type="match status" value="1"/>
</dbReference>
<dbReference type="InterPro" id="IPR011989">
    <property type="entry name" value="ARM-like"/>
</dbReference>
<dbReference type="InterPro" id="IPR001494">
    <property type="entry name" value="Importin-beta_N"/>
</dbReference>
<dbReference type="Gene3D" id="2.130.10.10">
    <property type="entry name" value="YVTN repeat-like/Quinoprotein amine dehydrogenase"/>
    <property type="match status" value="1"/>
</dbReference>
<dbReference type="InterPro" id="IPR045478">
    <property type="entry name" value="Exportin-5_C"/>
</dbReference>
<sequence>MAFQIPTSKDRSIVSSRSLVLDLPPSCIEFCPAHPDHFIVGTYNLQKDEPTTVDRAGISDEDGHETVKKPQSRNGSLIVFRLVEDANDISHVQTLSYPSALLDLHFHPCQDKREVLATVSSTGTLSFFRLSPRQWPSTPLLELATHKPLGDGESVLYLSCAWHPSLPHLLAITTSDYQVHILRVDDSWNAHQTSPSPIITHTLEAWTVAFSPFMASRHDATNGIELGGSYELAVYSGGDDSKLLSTTFFYDEDGDESAERDAGTVTVPYSTVTTKGHTAGVTAILPLPLALSDGSRVVITGSYDDCLRIYSIHPQVGGVMLRPPRLLAEENLGGGVWRLKLIKMEKPGKEGTESPTKWSALILASCMHAGSRVLEINGDYTISSRGQSTTIDGPAVSLPAFMTDYFAYGNFNTANCVALQDALESRSWYDPARYPSTFVIATAAVPAAAAATAAPAVVLAPAPHPAPSWLRSRSMENLEVLPKIQQALDVVYSPYSSNDERKDAQSFLESVKDTPEAPTHGFRLASDKTQSPVVRHYALSLLEHAIKHKWANYAPQEAEALRNWMLQLSRDVIKADPVYLRNKIAQLWVEVAKRSWGAEWMDMDSLLVQLWQIPGSAVHKEFVLTVLETLSGEILNGDDMVVQVREKILSKASVEIFTPAAVLLEAFPNREAGPEVRSGEEGWLARIVDLLRQCLSGDVQNNEDLRSCAIRAFAVLYTLMPWVIPKSLAMTGAIPIICEGLRATHIEIQKSSLEALHALYSCTSLDEGEFLELVVPLFDAQYVTLFRQLFEWSIVDPDDLDDDKYQFSKKLSELISYLGNYLERRFSALPTDPSRVDLMGFLQLLLLVAQNQSLVVSIPVLVTWCRLLNHHSLGPNIAATAAVIGPLLEVCSARLIRYESLPEDSEDPTIRLLFEDTDTFPERHLFLGNYRRYASQVIETIVYLKVSDAMQHILGQTENVLAHLYDDSPPLDMANYSKVSQPILRVDARATVIEAALKGYSKWRVGLGRDGKQDVQELSSLEGSLEAWCNRLLEMKFEDPLIRKRILQLLVAFSTSVLDKNPSFMLKVLEHILDVYDQIAAKVNEMVASGTLDEKRQITYQTFLFTIIHRSRRLDQNTRVQKLQGFLDPIRTQWQDAQLKQSLTSHASFFELMGLDKAQEYVLRNRMLEIQDWGSVELDEEGKALQTELETRQTTIPLRLTKSFLTCSVDKVEKGQEPFQVSSILWQDYFPIILPQLLNFLSCAHASHSPNNWTILPAEMRTIVGRILTDRFWQSGISEGSKDDFYARVLEKKHTFEGLASTIRGSIRFVRESCYAIIYCMTRLDTQFYGFSELPGPLAHALLAETSSLSAHQLINLLNLVRYLVDNCPVPLRDHFLPPILEACFRQMDARVNGEWEKLGQQQVIKSAGDDLTEEMKTESILRQLTYTSVMLVADFLDPARKNVSKDLEGSNEDLQKYPSLRNFCLMHSSIVEPLLIFCTRVIGMKDTRCCSIMLRVLKTVVPEFETVVLDSNGSDKISEVRSTVTKSLDNPWIPANTALAIREYISRDIIMACVTSLHEPYFVEQQKELASLIATIVVSYRYHSNTARDILVSLPNMKAEEVDKGIEFMIKGATSFRGQRAVILELLRDLKGVSVSEMGKLSKSIGLPPSQSASRKTTRSMMAQKFMTAPESTSHATTSTTTNADGTNGLDGLAGLFEI</sequence>
<comment type="similarity">
    <text evidence="1">Belongs to the exportin family.</text>
</comment>
<reference evidence="4 5" key="1">
    <citation type="submission" date="2019-12" db="EMBL/GenBank/DDBJ databases">
        <title>Draft genome sequence of the ascomycete Xylaria multiplex DSM 110363.</title>
        <authorList>
            <person name="Buettner E."/>
            <person name="Kellner H."/>
        </authorList>
    </citation>
    <scope>NUCLEOTIDE SEQUENCE [LARGE SCALE GENOMIC DNA]</scope>
    <source>
        <strain evidence="4 5">DSM 110363</strain>
    </source>
</reference>
<dbReference type="FunCoup" id="A0A7C8N9Z4">
    <property type="interactions" value="708"/>
</dbReference>
<gene>
    <name evidence="4" type="ORF">GQX73_g1544</name>
</gene>
<dbReference type="PROSITE" id="PS50166">
    <property type="entry name" value="IMPORTIN_B_NT"/>
    <property type="match status" value="1"/>
</dbReference>
<evidence type="ECO:0000256" key="2">
    <source>
        <dbReference type="SAM" id="MobiDB-lite"/>
    </source>
</evidence>
<dbReference type="EMBL" id="WUBL01000009">
    <property type="protein sequence ID" value="KAF2972056.1"/>
    <property type="molecule type" value="Genomic_DNA"/>
</dbReference>
<evidence type="ECO:0000313" key="4">
    <source>
        <dbReference type="EMBL" id="KAF2972056.1"/>
    </source>
</evidence>
<dbReference type="GO" id="GO:0006405">
    <property type="term" value="P:RNA export from nucleus"/>
    <property type="evidence" value="ECO:0007669"/>
    <property type="project" value="TreeGrafter"/>
</dbReference>
<dbReference type="InterPro" id="IPR016024">
    <property type="entry name" value="ARM-type_fold"/>
</dbReference>
<dbReference type="Proteomes" id="UP000481858">
    <property type="component" value="Unassembled WGS sequence"/>
</dbReference>
<keyword evidence="5" id="KW-1185">Reference proteome</keyword>
<dbReference type="InterPro" id="IPR036322">
    <property type="entry name" value="WD40_repeat_dom_sf"/>
</dbReference>
<evidence type="ECO:0000256" key="1">
    <source>
        <dbReference type="ARBA" id="ARBA00009466"/>
    </source>
</evidence>
<dbReference type="GO" id="GO:0005049">
    <property type="term" value="F:nuclear export signal receptor activity"/>
    <property type="evidence" value="ECO:0007669"/>
    <property type="project" value="InterPro"/>
</dbReference>
<dbReference type="Pfam" id="PF19273">
    <property type="entry name" value="Exportin-5"/>
    <property type="match status" value="1"/>
</dbReference>
<dbReference type="SUPFAM" id="SSF50978">
    <property type="entry name" value="WD40 repeat-like"/>
    <property type="match status" value="1"/>
</dbReference>
<dbReference type="InterPro" id="IPR045065">
    <property type="entry name" value="XPO1/5"/>
</dbReference>
<accession>A0A7C8N9Z4</accession>
<dbReference type="GO" id="GO:0003723">
    <property type="term" value="F:RNA binding"/>
    <property type="evidence" value="ECO:0007669"/>
    <property type="project" value="TreeGrafter"/>
</dbReference>
<dbReference type="Pfam" id="PF03810">
    <property type="entry name" value="IBN_N"/>
    <property type="match status" value="1"/>
</dbReference>
<dbReference type="PANTHER" id="PTHR11223:SF3">
    <property type="entry name" value="EXPORTIN-5"/>
    <property type="match status" value="1"/>
</dbReference>
<evidence type="ECO:0000259" key="3">
    <source>
        <dbReference type="PROSITE" id="PS50166"/>
    </source>
</evidence>
<evidence type="ECO:0000313" key="5">
    <source>
        <dbReference type="Proteomes" id="UP000481858"/>
    </source>
</evidence>
<dbReference type="GO" id="GO:0006611">
    <property type="term" value="P:protein export from nucleus"/>
    <property type="evidence" value="ECO:0007669"/>
    <property type="project" value="InterPro"/>
</dbReference>
<feature type="domain" description="Importin N-terminal" evidence="3">
    <location>
        <begin position="504"/>
        <end position="590"/>
    </location>
</feature>
<dbReference type="InParanoid" id="A0A7C8N9Z4"/>